<evidence type="ECO:0000256" key="1">
    <source>
        <dbReference type="ARBA" id="ARBA00005278"/>
    </source>
</evidence>
<dbReference type="RefSeq" id="WP_079411763.1">
    <property type="nucleotide sequence ID" value="NZ_MBTG01000009.1"/>
</dbReference>
<feature type="transmembrane region" description="Helical" evidence="3">
    <location>
        <begin position="391"/>
        <end position="409"/>
    </location>
</feature>
<sequence>MFKQLFGKKPIRRATIPATTQIQKNQTASTSNQGLALELQANLAMIKMQLHNPSDLMIREFTIGEEQHPCALVSFDGLVDTTLINDQLLKPMLHSYHHAAASPSELMTILTQQILTTYDLEIEDVADDMLSALLSGNTLLLLDKLQQGILISSCGWKTRAVEESQTESIIRGPRVGFSEDLRTNTAMIRRRIKDKNLVFDTYQVGRRGKREVVVTYIADIVHPELVKEVTRRINTIDIDDIEGSGYLEQWIADSFLSPFPVILNTERPDKVSGSILQGRVGILVDGDPFALILPITFASSMQSPEDFYQNWLISTLTRVLRMISAFIATFLPALYIALLEFHHGMIPSKLAFSIAGAREGVPFPAVIEAFVMEFTLELLREAGLRLPKPIGQTIGIVGGLVIGESAVAAGMVSPVMVIVVAVTAIASFSLPSYSFAISLRMMRFGIMLIAAVFGLYGIILAYIMINIHIVNLKSFGIPYSTPFAPIFIRDWKDLILRAPLFFLRKRPKMLQTKNEERMLPRRK</sequence>
<evidence type="ECO:0000256" key="2">
    <source>
        <dbReference type="ARBA" id="ARBA00023136"/>
    </source>
</evidence>
<dbReference type="GO" id="GO:0009847">
    <property type="term" value="P:spore germination"/>
    <property type="evidence" value="ECO:0007669"/>
    <property type="project" value="InterPro"/>
</dbReference>
<dbReference type="Pfam" id="PF03323">
    <property type="entry name" value="GerA"/>
    <property type="match status" value="1"/>
</dbReference>
<comment type="caution">
    <text evidence="4">The sequence shown here is derived from an EMBL/GenBank/DDBJ whole genome shotgun (WGS) entry which is preliminary data.</text>
</comment>
<evidence type="ECO:0000313" key="4">
    <source>
        <dbReference type="EMBL" id="OPH58630.1"/>
    </source>
</evidence>
<gene>
    <name evidence="4" type="ORF">BC351_22745</name>
</gene>
<reference evidence="5" key="1">
    <citation type="submission" date="2016-07" db="EMBL/GenBank/DDBJ databases">
        <authorList>
            <person name="Florea S."/>
            <person name="Webb J.S."/>
            <person name="Jaromczyk J."/>
            <person name="Schardl C.L."/>
        </authorList>
    </citation>
    <scope>NUCLEOTIDE SEQUENCE [LARGE SCALE GENOMIC DNA]</scope>
    <source>
        <strain evidence="5">CY1</strain>
    </source>
</reference>
<dbReference type="AlphaFoldDB" id="A0A1V4HNE7"/>
<feature type="transmembrane region" description="Helical" evidence="3">
    <location>
        <begin position="415"/>
        <end position="437"/>
    </location>
</feature>
<keyword evidence="3" id="KW-1133">Transmembrane helix</keyword>
<dbReference type="Proteomes" id="UP000190626">
    <property type="component" value="Unassembled WGS sequence"/>
</dbReference>
<evidence type="ECO:0000256" key="3">
    <source>
        <dbReference type="SAM" id="Phobius"/>
    </source>
</evidence>
<name>A0A1V4HNE7_9BACL</name>
<keyword evidence="3" id="KW-0812">Transmembrane</keyword>
<dbReference type="STRING" id="1469647.BC351_22745"/>
<dbReference type="PANTHER" id="PTHR22550:SF5">
    <property type="entry name" value="LEUCINE ZIPPER PROTEIN 4"/>
    <property type="match status" value="1"/>
</dbReference>
<keyword evidence="2 3" id="KW-0472">Membrane</keyword>
<dbReference type="OrthoDB" id="1726708at2"/>
<accession>A0A1V4HNE7</accession>
<feature type="transmembrane region" description="Helical" evidence="3">
    <location>
        <begin position="319"/>
        <end position="341"/>
    </location>
</feature>
<evidence type="ECO:0000313" key="5">
    <source>
        <dbReference type="Proteomes" id="UP000190626"/>
    </source>
</evidence>
<dbReference type="PIRSF" id="PIRSF005690">
    <property type="entry name" value="GerBA"/>
    <property type="match status" value="1"/>
</dbReference>
<dbReference type="EMBL" id="MBTG01000009">
    <property type="protein sequence ID" value="OPH58630.1"/>
    <property type="molecule type" value="Genomic_DNA"/>
</dbReference>
<dbReference type="PANTHER" id="PTHR22550">
    <property type="entry name" value="SPORE GERMINATION PROTEIN"/>
    <property type="match status" value="1"/>
</dbReference>
<dbReference type="GO" id="GO:0016020">
    <property type="term" value="C:membrane"/>
    <property type="evidence" value="ECO:0007669"/>
    <property type="project" value="InterPro"/>
</dbReference>
<dbReference type="InterPro" id="IPR004995">
    <property type="entry name" value="Spore_Ger"/>
</dbReference>
<proteinExistence type="inferred from homology"/>
<dbReference type="InterPro" id="IPR050768">
    <property type="entry name" value="UPF0353/GerABKA_families"/>
</dbReference>
<comment type="similarity">
    <text evidence="1">Belongs to the GerABKA family.</text>
</comment>
<feature type="transmembrane region" description="Helical" evidence="3">
    <location>
        <begin position="444"/>
        <end position="465"/>
    </location>
</feature>
<keyword evidence="5" id="KW-1185">Reference proteome</keyword>
<organism evidence="4 5">
    <name type="scientific">Paenibacillus ferrarius</name>
    <dbReference type="NCBI Taxonomy" id="1469647"/>
    <lineage>
        <taxon>Bacteria</taxon>
        <taxon>Bacillati</taxon>
        <taxon>Bacillota</taxon>
        <taxon>Bacilli</taxon>
        <taxon>Bacillales</taxon>
        <taxon>Paenibacillaceae</taxon>
        <taxon>Paenibacillus</taxon>
    </lineage>
</organism>
<protein>
    <submittedName>
        <fullName evidence="4">Spore gernimation protein GerA</fullName>
    </submittedName>
</protein>